<organism evidence="2 3">
    <name type="scientific">Beijerinckia indica subsp. indica (strain ATCC 9039 / DSM 1715 / NCIMB 8712)</name>
    <dbReference type="NCBI Taxonomy" id="395963"/>
    <lineage>
        <taxon>Bacteria</taxon>
        <taxon>Pseudomonadati</taxon>
        <taxon>Pseudomonadota</taxon>
        <taxon>Alphaproteobacteria</taxon>
        <taxon>Hyphomicrobiales</taxon>
        <taxon>Beijerinckiaceae</taxon>
        <taxon>Beijerinckia</taxon>
    </lineage>
</organism>
<reference evidence="2 3" key="2">
    <citation type="journal article" date="2010" name="J. Bacteriol.">
        <title>Complete genome sequence of Beijerinckia indica subsp. indica.</title>
        <authorList>
            <person name="Tamas I."/>
            <person name="Dedysh S.N."/>
            <person name="Liesack W."/>
            <person name="Stott M.B."/>
            <person name="Alam M."/>
            <person name="Murrell J.C."/>
            <person name="Dunfield P.F."/>
        </authorList>
    </citation>
    <scope>NUCLEOTIDE SEQUENCE [LARGE SCALE GENOMIC DNA]</scope>
    <source>
        <strain evidence="3">ATCC 9039 / DSM 1715 / NCIMB 8712</strain>
    </source>
</reference>
<dbReference type="Pfam" id="PF12697">
    <property type="entry name" value="Abhydrolase_6"/>
    <property type="match status" value="1"/>
</dbReference>
<dbReference type="Gene3D" id="3.40.50.1820">
    <property type="entry name" value="alpha/beta hydrolase"/>
    <property type="match status" value="1"/>
</dbReference>
<proteinExistence type="predicted"/>
<feature type="domain" description="AB hydrolase-1" evidence="1">
    <location>
        <begin position="40"/>
        <end position="286"/>
    </location>
</feature>
<name>B2IE98_BEII9</name>
<dbReference type="Proteomes" id="UP000001695">
    <property type="component" value="Chromosome"/>
</dbReference>
<dbReference type="PANTHER" id="PTHR43194:SF2">
    <property type="entry name" value="PEROXISOMAL MEMBRANE PROTEIN LPX1"/>
    <property type="match status" value="1"/>
</dbReference>
<keyword evidence="2" id="KW-0378">Hydrolase</keyword>
<dbReference type="PANTHER" id="PTHR43194">
    <property type="entry name" value="HYDROLASE ALPHA/BETA FOLD FAMILY"/>
    <property type="match status" value="1"/>
</dbReference>
<dbReference type="AlphaFoldDB" id="B2IE98"/>
<dbReference type="KEGG" id="bid:Bind_1872"/>
<protein>
    <submittedName>
        <fullName evidence="2">Alpha/beta hydrolase fold</fullName>
    </submittedName>
</protein>
<dbReference type="EMBL" id="CP001016">
    <property type="protein sequence ID" value="ACB95496.1"/>
    <property type="molecule type" value="Genomic_DNA"/>
</dbReference>
<dbReference type="SUPFAM" id="SSF53474">
    <property type="entry name" value="alpha/beta-Hydrolases"/>
    <property type="match status" value="1"/>
</dbReference>
<reference evidence="3" key="1">
    <citation type="submission" date="2008-03" db="EMBL/GenBank/DDBJ databases">
        <title>Complete sequence of chromosome of Beijerinckia indica subsp. indica ATCC 9039.</title>
        <authorList>
            <consortium name="US DOE Joint Genome Institute"/>
            <person name="Copeland A."/>
            <person name="Lucas S."/>
            <person name="Lapidus A."/>
            <person name="Glavina del Rio T."/>
            <person name="Dalin E."/>
            <person name="Tice H."/>
            <person name="Bruce D."/>
            <person name="Goodwin L."/>
            <person name="Pitluck S."/>
            <person name="LaButti K."/>
            <person name="Schmutz J."/>
            <person name="Larimer F."/>
            <person name="Land M."/>
            <person name="Hauser L."/>
            <person name="Kyrpides N."/>
            <person name="Mikhailova N."/>
            <person name="Dunfield P.F."/>
            <person name="Dedysh S.N."/>
            <person name="Liesack W."/>
            <person name="Saw J.H."/>
            <person name="Alam M."/>
            <person name="Chen Y."/>
            <person name="Murrell J.C."/>
            <person name="Richardson P."/>
        </authorList>
    </citation>
    <scope>NUCLEOTIDE SEQUENCE [LARGE SCALE GENOMIC DNA]</scope>
    <source>
        <strain evidence="3">ATCC 9039 / DSM 1715 / NCIMB 8712</strain>
    </source>
</reference>
<accession>B2IE98</accession>
<dbReference type="RefSeq" id="WP_012384853.1">
    <property type="nucleotide sequence ID" value="NC_010581.1"/>
</dbReference>
<dbReference type="eggNOG" id="COG0596">
    <property type="taxonomic scope" value="Bacteria"/>
</dbReference>
<sequence>MTASTIAEPPAFTHRYYTSADGLRLHVRDYAPQGAVGVPVVCLSGLTRNSTDFDPLAQALAGGLHGAPRRVLAFDYRGRGLSAHDPDWQKYTLAVEHGDILRGLAEFSIEQATFVGTSRGGLHIMLMGVLSPAVLHAAVLNDIGPVIEPKGIARICGYLGKTRSPTSLEEAVAALKATVRDDFPALSEAEWEIFARQTFMDEQGHFGVRYDPALSKQFEALNPNQPFPPAWPQFEALAKIPLLVVRGDRSDLLSDETLREMAARHPNCETYTIAGQGHAPPLIEAPVIARLCQFIAKAG</sequence>
<evidence type="ECO:0000313" key="3">
    <source>
        <dbReference type="Proteomes" id="UP000001695"/>
    </source>
</evidence>
<keyword evidence="3" id="KW-1185">Reference proteome</keyword>
<dbReference type="STRING" id="395963.Bind_1872"/>
<dbReference type="HOGENOM" id="CLU_020336_1_1_5"/>
<dbReference type="InterPro" id="IPR050228">
    <property type="entry name" value="Carboxylesterase_BioH"/>
</dbReference>
<dbReference type="GO" id="GO:0016787">
    <property type="term" value="F:hydrolase activity"/>
    <property type="evidence" value="ECO:0007669"/>
    <property type="project" value="UniProtKB-KW"/>
</dbReference>
<gene>
    <name evidence="2" type="ordered locus">Bind_1872</name>
</gene>
<dbReference type="InterPro" id="IPR029058">
    <property type="entry name" value="AB_hydrolase_fold"/>
</dbReference>
<evidence type="ECO:0000313" key="2">
    <source>
        <dbReference type="EMBL" id="ACB95496.1"/>
    </source>
</evidence>
<dbReference type="OrthoDB" id="9791366at2"/>
<dbReference type="InterPro" id="IPR000073">
    <property type="entry name" value="AB_hydrolase_1"/>
</dbReference>
<evidence type="ECO:0000259" key="1">
    <source>
        <dbReference type="Pfam" id="PF12697"/>
    </source>
</evidence>